<reference evidence="2 3" key="1">
    <citation type="journal article" date="2011" name="Int. J. Syst. Evol. Microbiol.">
        <title>Description of Undibacterium oligocarboniphilum sp. nov., isolated from purified water, and Undibacterium pigrum strain CCUG 49012 as the type strain of Undibacterium parvum sp. nov., and emended descriptions of the genus Undibacterium and the species Undibacterium pigrum.</title>
        <authorList>
            <person name="Eder W."/>
            <person name="Wanner G."/>
            <person name="Ludwig W."/>
            <person name="Busse H.J."/>
            <person name="Ziemke-Kageler F."/>
            <person name="Lang E."/>
        </authorList>
    </citation>
    <scope>NUCLEOTIDE SEQUENCE [LARGE SCALE GENOMIC DNA]</scope>
    <source>
        <strain evidence="2 3">DSM 23061</strain>
    </source>
</reference>
<protein>
    <submittedName>
        <fullName evidence="2">Helix-turn-helix domain-containing protein</fullName>
    </submittedName>
</protein>
<name>A0A3S5HMC2_9BURK</name>
<keyword evidence="1" id="KW-0812">Transmembrane</keyword>
<accession>A0A3S5HMC2</accession>
<dbReference type="EMBL" id="CP034464">
    <property type="protein sequence ID" value="AZP14641.1"/>
    <property type="molecule type" value="Genomic_DNA"/>
</dbReference>
<dbReference type="PANTHER" id="PTHR34475:SF1">
    <property type="entry name" value="CYTOSKELETON PROTEIN RODZ"/>
    <property type="match status" value="1"/>
</dbReference>
<evidence type="ECO:0000313" key="3">
    <source>
        <dbReference type="Proteomes" id="UP000275663"/>
    </source>
</evidence>
<dbReference type="AlphaFoldDB" id="A0A3S5HMC2"/>
<dbReference type="Proteomes" id="UP000275663">
    <property type="component" value="Chromosome"/>
</dbReference>
<proteinExistence type="predicted"/>
<dbReference type="KEGG" id="upv:EJN92_17300"/>
<dbReference type="PANTHER" id="PTHR34475">
    <property type="match status" value="1"/>
</dbReference>
<dbReference type="OrthoDB" id="8561330at2"/>
<evidence type="ECO:0000313" key="2">
    <source>
        <dbReference type="EMBL" id="AZP14641.1"/>
    </source>
</evidence>
<dbReference type="InterPro" id="IPR010982">
    <property type="entry name" value="Lambda_DNA-bd_dom_sf"/>
</dbReference>
<keyword evidence="3" id="KW-1185">Reference proteome</keyword>
<dbReference type="InterPro" id="IPR050400">
    <property type="entry name" value="Bact_Cytoskel_RodZ"/>
</dbReference>
<dbReference type="GO" id="GO:0003677">
    <property type="term" value="F:DNA binding"/>
    <property type="evidence" value="ECO:0007669"/>
    <property type="project" value="InterPro"/>
</dbReference>
<gene>
    <name evidence="2" type="ORF">EJN92_17300</name>
</gene>
<dbReference type="Gene3D" id="1.10.260.40">
    <property type="entry name" value="lambda repressor-like DNA-binding domains"/>
    <property type="match status" value="1"/>
</dbReference>
<organism evidence="2 3">
    <name type="scientific">Undibacterium parvum</name>
    <dbReference type="NCBI Taxonomy" id="401471"/>
    <lineage>
        <taxon>Bacteria</taxon>
        <taxon>Pseudomonadati</taxon>
        <taxon>Pseudomonadota</taxon>
        <taxon>Betaproteobacteria</taxon>
        <taxon>Burkholderiales</taxon>
        <taxon>Oxalobacteraceae</taxon>
        <taxon>Undibacterium</taxon>
    </lineage>
</organism>
<dbReference type="Pfam" id="PF13413">
    <property type="entry name" value="HTH_25"/>
    <property type="match status" value="1"/>
</dbReference>
<evidence type="ECO:0000256" key="1">
    <source>
        <dbReference type="SAM" id="Phobius"/>
    </source>
</evidence>
<sequence>MEARTAMGLTVEAIAAQLNLAARQIRAIEADDYAALPGLATTRGFFRAYAKLLKLDAVPLLALIPKETTQKEGGLTSKRERRTLSRPILFGIAITVLALLALIKYV</sequence>
<keyword evidence="1" id="KW-0472">Membrane</keyword>
<feature type="transmembrane region" description="Helical" evidence="1">
    <location>
        <begin position="88"/>
        <end position="105"/>
    </location>
</feature>
<keyword evidence="1" id="KW-1133">Transmembrane helix</keyword>